<gene>
    <name evidence="3" type="ORF">K8U80_08595</name>
</gene>
<dbReference type="InterPro" id="IPR052698">
    <property type="entry name" value="MoCofactor_Util/Proc"/>
</dbReference>
<dbReference type="Pfam" id="PF13478">
    <property type="entry name" value="XdhC_C"/>
    <property type="match status" value="1"/>
</dbReference>
<dbReference type="PANTHER" id="PTHR30388">
    <property type="entry name" value="ALDEHYDE OXIDOREDUCTASE MOLYBDENUM COFACTOR ASSEMBLY PROTEIN"/>
    <property type="match status" value="1"/>
</dbReference>
<evidence type="ECO:0000313" key="4">
    <source>
        <dbReference type="Proteomes" id="UP000746751"/>
    </source>
</evidence>
<comment type="caution">
    <text evidence="3">The sequence shown here is derived from an EMBL/GenBank/DDBJ whole genome shotgun (WGS) entry which is preliminary data.</text>
</comment>
<accession>A0A921LQX6</accession>
<dbReference type="EMBL" id="DYVF01000050">
    <property type="protein sequence ID" value="HJG31436.1"/>
    <property type="molecule type" value="Genomic_DNA"/>
</dbReference>
<dbReference type="Proteomes" id="UP000746751">
    <property type="component" value="Unassembled WGS sequence"/>
</dbReference>
<reference evidence="3" key="2">
    <citation type="submission" date="2021-09" db="EMBL/GenBank/DDBJ databases">
        <authorList>
            <person name="Gilroy R."/>
        </authorList>
    </citation>
    <scope>NUCLEOTIDE SEQUENCE</scope>
    <source>
        <strain evidence="3">ChiGjej2B2-7701</strain>
    </source>
</reference>
<dbReference type="SUPFAM" id="SSF51735">
    <property type="entry name" value="NAD(P)-binding Rossmann-fold domains"/>
    <property type="match status" value="1"/>
</dbReference>
<dbReference type="InterPro" id="IPR003777">
    <property type="entry name" value="XdhC_CoxI"/>
</dbReference>
<evidence type="ECO:0000313" key="3">
    <source>
        <dbReference type="EMBL" id="HJG31436.1"/>
    </source>
</evidence>
<feature type="domain" description="XdhC- CoxI" evidence="1">
    <location>
        <begin position="14"/>
        <end position="79"/>
    </location>
</feature>
<dbReference type="Pfam" id="PF02625">
    <property type="entry name" value="XdhC_CoxI"/>
    <property type="match status" value="1"/>
</dbReference>
<organism evidence="3 4">
    <name type="scientific">Collinsella ihumii</name>
    <dbReference type="NCBI Taxonomy" id="1720204"/>
    <lineage>
        <taxon>Bacteria</taxon>
        <taxon>Bacillati</taxon>
        <taxon>Actinomycetota</taxon>
        <taxon>Coriobacteriia</taxon>
        <taxon>Coriobacteriales</taxon>
        <taxon>Coriobacteriaceae</taxon>
        <taxon>Collinsella</taxon>
    </lineage>
</organism>
<sequence length="342" mass="36144">MNKIEIVDRLLEALDAQEPAELTFVAQTHGSAPRSAGAWMALFSDGSALGTVGGGSVENIAMADARGLLDAGQSCLVRYTIGGKKSDTGMICGGAVTLCHVLVDASLRDVLVQERRILAERGEGVLSFDLSVFGEGATDSTEHGEGSKRTVAGSVPASIVFPERQADIKAGISGERYLEPISPEGYTYIFGCGHVGRALASTLAATGFAVVACDDRPEMLEEGLIPATVERRLVDYGRIGDFCSIGPRDFVVCATSGHKSDREVVVQALACRPTYLGCLGSAKKTAFVRAQLAEAGFSDEEITQVHMPVGLPIQAETPEEIAVSIAAEMILHRRTALLPRIH</sequence>
<name>A0A921LQX6_9ACTN</name>
<dbReference type="AlphaFoldDB" id="A0A921LQX6"/>
<evidence type="ECO:0000259" key="2">
    <source>
        <dbReference type="Pfam" id="PF13478"/>
    </source>
</evidence>
<reference evidence="3" key="1">
    <citation type="journal article" date="2021" name="PeerJ">
        <title>Extensive microbial diversity within the chicken gut microbiome revealed by metagenomics and culture.</title>
        <authorList>
            <person name="Gilroy R."/>
            <person name="Ravi A."/>
            <person name="Getino M."/>
            <person name="Pursley I."/>
            <person name="Horton D.L."/>
            <person name="Alikhan N.F."/>
            <person name="Baker D."/>
            <person name="Gharbi K."/>
            <person name="Hall N."/>
            <person name="Watson M."/>
            <person name="Adriaenssens E.M."/>
            <person name="Foster-Nyarko E."/>
            <person name="Jarju S."/>
            <person name="Secka A."/>
            <person name="Antonio M."/>
            <person name="Oren A."/>
            <person name="Chaudhuri R.R."/>
            <person name="La Ragione R."/>
            <person name="Hildebrand F."/>
            <person name="Pallen M.J."/>
        </authorList>
    </citation>
    <scope>NUCLEOTIDE SEQUENCE</scope>
    <source>
        <strain evidence="3">ChiGjej2B2-7701</strain>
    </source>
</reference>
<dbReference type="Gene3D" id="3.40.50.720">
    <property type="entry name" value="NAD(P)-binding Rossmann-like Domain"/>
    <property type="match status" value="1"/>
</dbReference>
<dbReference type="InterPro" id="IPR027051">
    <property type="entry name" value="XdhC_Rossmann_dom"/>
</dbReference>
<proteinExistence type="predicted"/>
<protein>
    <submittedName>
        <fullName evidence="3">XdhC family protein</fullName>
    </submittedName>
</protein>
<dbReference type="InterPro" id="IPR036291">
    <property type="entry name" value="NAD(P)-bd_dom_sf"/>
</dbReference>
<evidence type="ECO:0000259" key="1">
    <source>
        <dbReference type="Pfam" id="PF02625"/>
    </source>
</evidence>
<dbReference type="PANTHER" id="PTHR30388:SF6">
    <property type="entry name" value="XANTHINE DEHYDROGENASE SUBUNIT A-RELATED"/>
    <property type="match status" value="1"/>
</dbReference>
<feature type="domain" description="XdhC Rossmann" evidence="2">
    <location>
        <begin position="188"/>
        <end position="329"/>
    </location>
</feature>